<dbReference type="PATRIC" id="fig|1538.10.peg.3179"/>
<sequence length="185" mass="21689">MKINNDNVVSELHKRNPKALDFIVDIYGGLIKSIVKKTLFNFKNSGSVDECVNDVFLGIWNNIDEFHKDNSFKSWIAAIAKYKAIDYQRKLIKEWNSKNIDGIEIQINDTVDKRILEKETYDELLKLLSKLKPRDKEIFIRRYFNGESTKEIAAKLNVNKEVINNRLSRGRKKLRKIIFSEVKKP</sequence>
<accession>A0A168M2M5</accession>
<dbReference type="InterPro" id="IPR013249">
    <property type="entry name" value="RNA_pol_sigma70_r4_t2"/>
</dbReference>
<proteinExistence type="inferred from homology"/>
<dbReference type="CDD" id="cd06171">
    <property type="entry name" value="Sigma70_r4"/>
    <property type="match status" value="1"/>
</dbReference>
<evidence type="ECO:0000313" key="8">
    <source>
        <dbReference type="EMBL" id="OAA84025.1"/>
    </source>
</evidence>
<comment type="caution">
    <text evidence="8">The sequence shown here is derived from an EMBL/GenBank/DDBJ whole genome shotgun (WGS) entry which is preliminary data.</text>
</comment>
<evidence type="ECO:0000256" key="3">
    <source>
        <dbReference type="ARBA" id="ARBA00023082"/>
    </source>
</evidence>
<dbReference type="InterPro" id="IPR013324">
    <property type="entry name" value="RNA_pol_sigma_r3/r4-like"/>
</dbReference>
<dbReference type="InterPro" id="IPR039425">
    <property type="entry name" value="RNA_pol_sigma-70-like"/>
</dbReference>
<dbReference type="Gene3D" id="1.10.10.10">
    <property type="entry name" value="Winged helix-like DNA-binding domain superfamily/Winged helix DNA-binding domain"/>
    <property type="match status" value="1"/>
</dbReference>
<feature type="domain" description="RNA polymerase sigma-70 region 2" evidence="6">
    <location>
        <begin position="25"/>
        <end position="90"/>
    </location>
</feature>
<dbReference type="InterPro" id="IPR036388">
    <property type="entry name" value="WH-like_DNA-bd_sf"/>
</dbReference>
<keyword evidence="5" id="KW-0804">Transcription</keyword>
<dbReference type="Proteomes" id="UP000077407">
    <property type="component" value="Unassembled WGS sequence"/>
</dbReference>
<keyword evidence="3" id="KW-0731">Sigma factor</keyword>
<dbReference type="Pfam" id="PF04542">
    <property type="entry name" value="Sigma70_r2"/>
    <property type="match status" value="1"/>
</dbReference>
<evidence type="ECO:0000256" key="4">
    <source>
        <dbReference type="ARBA" id="ARBA00023125"/>
    </source>
</evidence>
<evidence type="ECO:0000259" key="6">
    <source>
        <dbReference type="Pfam" id="PF04542"/>
    </source>
</evidence>
<feature type="domain" description="RNA polymerase sigma factor 70 region 4 type 2" evidence="7">
    <location>
        <begin position="122"/>
        <end position="174"/>
    </location>
</feature>
<dbReference type="EMBL" id="LITT01000046">
    <property type="protein sequence ID" value="OAA84025.1"/>
    <property type="molecule type" value="Genomic_DNA"/>
</dbReference>
<dbReference type="GO" id="GO:0006352">
    <property type="term" value="P:DNA-templated transcription initiation"/>
    <property type="evidence" value="ECO:0007669"/>
    <property type="project" value="InterPro"/>
</dbReference>
<evidence type="ECO:0000313" key="9">
    <source>
        <dbReference type="Proteomes" id="UP000077407"/>
    </source>
</evidence>
<dbReference type="NCBIfam" id="TIGR02937">
    <property type="entry name" value="sigma70-ECF"/>
    <property type="match status" value="1"/>
</dbReference>
<gene>
    <name evidence="8" type="primary">cnrH</name>
    <name evidence="8" type="ORF">WY13_03154</name>
</gene>
<dbReference type="PANTHER" id="PTHR43133:SF8">
    <property type="entry name" value="RNA POLYMERASE SIGMA FACTOR HI_1459-RELATED"/>
    <property type="match status" value="1"/>
</dbReference>
<keyword evidence="2" id="KW-0805">Transcription regulation</keyword>
<dbReference type="InterPro" id="IPR013325">
    <property type="entry name" value="RNA_pol_sigma_r2"/>
</dbReference>
<keyword evidence="4" id="KW-0238">DNA-binding</keyword>
<dbReference type="SUPFAM" id="SSF88946">
    <property type="entry name" value="Sigma2 domain of RNA polymerase sigma factors"/>
    <property type="match status" value="1"/>
</dbReference>
<dbReference type="Gene3D" id="1.10.1740.10">
    <property type="match status" value="1"/>
</dbReference>
<evidence type="ECO:0000256" key="2">
    <source>
        <dbReference type="ARBA" id="ARBA00023015"/>
    </source>
</evidence>
<dbReference type="AlphaFoldDB" id="A0A168M2M5"/>
<dbReference type="PANTHER" id="PTHR43133">
    <property type="entry name" value="RNA POLYMERASE ECF-TYPE SIGMA FACTO"/>
    <property type="match status" value="1"/>
</dbReference>
<protein>
    <submittedName>
        <fullName evidence="8">RNA polymerase sigma factor CnrH</fullName>
    </submittedName>
</protein>
<evidence type="ECO:0000256" key="1">
    <source>
        <dbReference type="ARBA" id="ARBA00010641"/>
    </source>
</evidence>
<dbReference type="InterPro" id="IPR007627">
    <property type="entry name" value="RNA_pol_sigma70_r2"/>
</dbReference>
<dbReference type="GO" id="GO:0003677">
    <property type="term" value="F:DNA binding"/>
    <property type="evidence" value="ECO:0007669"/>
    <property type="project" value="UniProtKB-KW"/>
</dbReference>
<evidence type="ECO:0000259" key="7">
    <source>
        <dbReference type="Pfam" id="PF08281"/>
    </source>
</evidence>
<reference evidence="8 9" key="1">
    <citation type="journal article" date="2015" name="Biotechnol. Bioeng.">
        <title>Genome sequence and phenotypic characterization of Caulobacter segnis.</title>
        <authorList>
            <person name="Patel S."/>
            <person name="Fletcher B."/>
            <person name="Scott D.C."/>
            <person name="Ely B."/>
        </authorList>
    </citation>
    <scope>NUCLEOTIDE SEQUENCE [LARGE SCALE GENOMIC DNA]</scope>
    <source>
        <strain evidence="8 9">ERI-2</strain>
    </source>
</reference>
<dbReference type="Pfam" id="PF08281">
    <property type="entry name" value="Sigma70_r4_2"/>
    <property type="match status" value="1"/>
</dbReference>
<dbReference type="RefSeq" id="WP_063556469.1">
    <property type="nucleotide sequence ID" value="NZ_LITT01000046.1"/>
</dbReference>
<name>A0A168M2M5_9CLOT</name>
<dbReference type="GO" id="GO:0016987">
    <property type="term" value="F:sigma factor activity"/>
    <property type="evidence" value="ECO:0007669"/>
    <property type="project" value="UniProtKB-KW"/>
</dbReference>
<evidence type="ECO:0000256" key="5">
    <source>
        <dbReference type="ARBA" id="ARBA00023163"/>
    </source>
</evidence>
<dbReference type="InterPro" id="IPR014284">
    <property type="entry name" value="RNA_pol_sigma-70_dom"/>
</dbReference>
<comment type="similarity">
    <text evidence="1">Belongs to the sigma-70 factor family. ECF subfamily.</text>
</comment>
<organism evidence="8 9">
    <name type="scientific">Clostridium ljungdahlii</name>
    <dbReference type="NCBI Taxonomy" id="1538"/>
    <lineage>
        <taxon>Bacteria</taxon>
        <taxon>Bacillati</taxon>
        <taxon>Bacillota</taxon>
        <taxon>Clostridia</taxon>
        <taxon>Eubacteriales</taxon>
        <taxon>Clostridiaceae</taxon>
        <taxon>Clostridium</taxon>
    </lineage>
</organism>
<dbReference type="SUPFAM" id="SSF88659">
    <property type="entry name" value="Sigma3 and sigma4 domains of RNA polymerase sigma factors"/>
    <property type="match status" value="1"/>
</dbReference>